<name>A0AC35F1G9_9BILA</name>
<accession>A0AC35F1G9</accession>
<reference evidence="2" key="1">
    <citation type="submission" date="2022-11" db="UniProtKB">
        <authorList>
            <consortium name="WormBaseParasite"/>
        </authorList>
    </citation>
    <scope>IDENTIFICATION</scope>
</reference>
<dbReference type="Proteomes" id="UP000887580">
    <property type="component" value="Unplaced"/>
</dbReference>
<protein>
    <submittedName>
        <fullName evidence="2">Uncharacterized protein</fullName>
    </submittedName>
</protein>
<proteinExistence type="predicted"/>
<evidence type="ECO:0000313" key="1">
    <source>
        <dbReference type="Proteomes" id="UP000887580"/>
    </source>
</evidence>
<sequence>MSESPSSPTPYDYVLQNPPSNAFQPPSEIAIKVEPWKSAIFEKFGGDIKITEKKIDMNEVVKEENLPEYLKNRYISVFIKNYIPSENEWSDLNLIIEKNDNVTEFRTQRKLFPDIWTQVETVIERLKKAEVQYFEICSTFYCYQSNLESLILKQVLCQELSDVPDVLIITDPKYCKARFFKRAMEPNLKKFSKRIRSTFELTELASRVHFVGLKYNSGPFPDFKQHEIIPKGFKFGKEDEEE</sequence>
<organism evidence="1 2">
    <name type="scientific">Panagrolaimus sp. PS1159</name>
    <dbReference type="NCBI Taxonomy" id="55785"/>
    <lineage>
        <taxon>Eukaryota</taxon>
        <taxon>Metazoa</taxon>
        <taxon>Ecdysozoa</taxon>
        <taxon>Nematoda</taxon>
        <taxon>Chromadorea</taxon>
        <taxon>Rhabditida</taxon>
        <taxon>Tylenchina</taxon>
        <taxon>Panagrolaimomorpha</taxon>
        <taxon>Panagrolaimoidea</taxon>
        <taxon>Panagrolaimidae</taxon>
        <taxon>Panagrolaimus</taxon>
    </lineage>
</organism>
<dbReference type="WBParaSite" id="PS1159_v2.g12834.t1">
    <property type="protein sequence ID" value="PS1159_v2.g12834.t1"/>
    <property type="gene ID" value="PS1159_v2.g12834"/>
</dbReference>
<evidence type="ECO:0000313" key="2">
    <source>
        <dbReference type="WBParaSite" id="PS1159_v2.g12834.t1"/>
    </source>
</evidence>